<keyword evidence="2" id="KW-0479">Metal-binding</keyword>
<feature type="compositionally biased region" description="Basic residues" evidence="8">
    <location>
        <begin position="385"/>
        <end position="399"/>
    </location>
</feature>
<keyword evidence="11" id="KW-1185">Reference proteome</keyword>
<dbReference type="PANTHER" id="PTHR31313:SF81">
    <property type="entry name" value="TY1 ENHANCER ACTIVATOR"/>
    <property type="match status" value="1"/>
</dbReference>
<dbReference type="InterPro" id="IPR051615">
    <property type="entry name" value="Transcr_Regulatory_Elem"/>
</dbReference>
<organism evidence="10 11">
    <name type="scientific">Plectosphaerella cucumerina</name>
    <dbReference type="NCBI Taxonomy" id="40658"/>
    <lineage>
        <taxon>Eukaryota</taxon>
        <taxon>Fungi</taxon>
        <taxon>Dikarya</taxon>
        <taxon>Ascomycota</taxon>
        <taxon>Pezizomycotina</taxon>
        <taxon>Sordariomycetes</taxon>
        <taxon>Hypocreomycetidae</taxon>
        <taxon>Glomerellales</taxon>
        <taxon>Plectosphaerellaceae</taxon>
        <taxon>Plectosphaerella</taxon>
    </lineage>
</organism>
<feature type="region of interest" description="Disordered" evidence="8">
    <location>
        <begin position="465"/>
        <end position="505"/>
    </location>
</feature>
<evidence type="ECO:0000256" key="3">
    <source>
        <dbReference type="ARBA" id="ARBA00022833"/>
    </source>
</evidence>
<keyword evidence="6" id="KW-0804">Transcription</keyword>
<keyword evidence="5" id="KW-0238">DNA-binding</keyword>
<dbReference type="GO" id="GO:0008270">
    <property type="term" value="F:zinc ion binding"/>
    <property type="evidence" value="ECO:0007669"/>
    <property type="project" value="InterPro"/>
</dbReference>
<protein>
    <recommendedName>
        <fullName evidence="9">Zn(2)-C6 fungal-type domain-containing protein</fullName>
    </recommendedName>
</protein>
<evidence type="ECO:0000256" key="7">
    <source>
        <dbReference type="ARBA" id="ARBA00023242"/>
    </source>
</evidence>
<dbReference type="PANTHER" id="PTHR31313">
    <property type="entry name" value="TY1 ENHANCER ACTIVATOR"/>
    <property type="match status" value="1"/>
</dbReference>
<feature type="compositionally biased region" description="Basic and acidic residues" evidence="8">
    <location>
        <begin position="107"/>
        <end position="126"/>
    </location>
</feature>
<evidence type="ECO:0000256" key="6">
    <source>
        <dbReference type="ARBA" id="ARBA00023163"/>
    </source>
</evidence>
<dbReference type="InterPro" id="IPR036864">
    <property type="entry name" value="Zn2-C6_fun-type_DNA-bd_sf"/>
</dbReference>
<name>A0A8K0TDJ6_9PEZI</name>
<gene>
    <name evidence="10" type="ORF">B0T11DRAFT_297392</name>
</gene>
<dbReference type="AlphaFoldDB" id="A0A8K0TDJ6"/>
<feature type="compositionally biased region" description="Low complexity" evidence="8">
    <location>
        <begin position="321"/>
        <end position="351"/>
    </location>
</feature>
<keyword evidence="3" id="KW-0862">Zinc</keyword>
<keyword evidence="7" id="KW-0539">Nucleus</keyword>
<sequence length="505" mass="53913">MSAAAASRRKPRVCTREACETCREKKSKCDGEQPCSRCEARGIECHYQVRNHRSKRSLRNELNALKEKQRLQETLLAALQDPQRREAALRLLETDDPMAGVDALFPPKHDLDIDPRQPDFDAHDDAGQSTSGSPSPSPRTTNVQHFAGSPLRSNSVVSSIAARSDSFPMPAMGDAYADHMNPFSMSANSPIYGQFATPFHAGGPKASMSFSGPGNSGNVFAPAWLDPSLNADGSQVQQQNPPFSQSMPDWDGSMNDSFRNSIGGGGNPGIMMAQGGPHQLPQTSNLSHLGQWDSPHPPAGAVIPSSGTATAGTGSRRLSGSHDSASSVPSANSVPSLASSGASSLLSRASFAPPPPPAAAATRKQRASVSSATSTHSQPRSQSRERHRLASARNWHKQKQATVDLQATKMRVEAQHAALRDEYNEVLGQVQQIKHALLGHAACNDPAIKMWLKREADGVMTGYRQPEGQDMTGDSSGMSAPFSGENPEGDAPADDAMMRQVNVRA</sequence>
<feature type="region of interest" description="Disordered" evidence="8">
    <location>
        <begin position="259"/>
        <end position="402"/>
    </location>
</feature>
<dbReference type="GO" id="GO:0000981">
    <property type="term" value="F:DNA-binding transcription factor activity, RNA polymerase II-specific"/>
    <property type="evidence" value="ECO:0007669"/>
    <property type="project" value="InterPro"/>
</dbReference>
<dbReference type="Pfam" id="PF00172">
    <property type="entry name" value="Zn_clus"/>
    <property type="match status" value="1"/>
</dbReference>
<dbReference type="SMART" id="SM00066">
    <property type="entry name" value="GAL4"/>
    <property type="match status" value="1"/>
</dbReference>
<dbReference type="Proteomes" id="UP000813385">
    <property type="component" value="Unassembled WGS sequence"/>
</dbReference>
<dbReference type="PROSITE" id="PS00463">
    <property type="entry name" value="ZN2_CY6_FUNGAL_1"/>
    <property type="match status" value="1"/>
</dbReference>
<dbReference type="GO" id="GO:0003677">
    <property type="term" value="F:DNA binding"/>
    <property type="evidence" value="ECO:0007669"/>
    <property type="project" value="UniProtKB-KW"/>
</dbReference>
<feature type="region of interest" description="Disordered" evidence="8">
    <location>
        <begin position="105"/>
        <end position="152"/>
    </location>
</feature>
<evidence type="ECO:0000256" key="2">
    <source>
        <dbReference type="ARBA" id="ARBA00022723"/>
    </source>
</evidence>
<comment type="subcellular location">
    <subcellularLocation>
        <location evidence="1">Nucleus</location>
    </subcellularLocation>
</comment>
<feature type="compositionally biased region" description="Polar residues" evidence="8">
    <location>
        <begin position="367"/>
        <end position="381"/>
    </location>
</feature>
<comment type="caution">
    <text evidence="10">The sequence shown here is derived from an EMBL/GenBank/DDBJ whole genome shotgun (WGS) entry which is preliminary data.</text>
</comment>
<evidence type="ECO:0000256" key="5">
    <source>
        <dbReference type="ARBA" id="ARBA00023125"/>
    </source>
</evidence>
<evidence type="ECO:0000256" key="4">
    <source>
        <dbReference type="ARBA" id="ARBA00023015"/>
    </source>
</evidence>
<dbReference type="GO" id="GO:0005634">
    <property type="term" value="C:nucleus"/>
    <property type="evidence" value="ECO:0007669"/>
    <property type="project" value="UniProtKB-SubCell"/>
</dbReference>
<feature type="compositionally biased region" description="Polar residues" evidence="8">
    <location>
        <begin position="305"/>
        <end position="318"/>
    </location>
</feature>
<keyword evidence="4" id="KW-0805">Transcription regulation</keyword>
<dbReference type="EMBL" id="JAGPXD010000003">
    <property type="protein sequence ID" value="KAH7361878.1"/>
    <property type="molecule type" value="Genomic_DNA"/>
</dbReference>
<evidence type="ECO:0000313" key="11">
    <source>
        <dbReference type="Proteomes" id="UP000813385"/>
    </source>
</evidence>
<accession>A0A8K0TDJ6</accession>
<dbReference type="SUPFAM" id="SSF57701">
    <property type="entry name" value="Zn2/Cys6 DNA-binding domain"/>
    <property type="match status" value="1"/>
</dbReference>
<evidence type="ECO:0000259" key="9">
    <source>
        <dbReference type="PROSITE" id="PS50048"/>
    </source>
</evidence>
<proteinExistence type="predicted"/>
<evidence type="ECO:0000256" key="1">
    <source>
        <dbReference type="ARBA" id="ARBA00004123"/>
    </source>
</evidence>
<evidence type="ECO:0000313" key="10">
    <source>
        <dbReference type="EMBL" id="KAH7361878.1"/>
    </source>
</evidence>
<dbReference type="PROSITE" id="PS50048">
    <property type="entry name" value="ZN2_CY6_FUNGAL_2"/>
    <property type="match status" value="1"/>
</dbReference>
<reference evidence="10" key="1">
    <citation type="journal article" date="2021" name="Nat. Commun.">
        <title>Genetic determinants of endophytism in the Arabidopsis root mycobiome.</title>
        <authorList>
            <person name="Mesny F."/>
            <person name="Miyauchi S."/>
            <person name="Thiergart T."/>
            <person name="Pickel B."/>
            <person name="Atanasova L."/>
            <person name="Karlsson M."/>
            <person name="Huettel B."/>
            <person name="Barry K.W."/>
            <person name="Haridas S."/>
            <person name="Chen C."/>
            <person name="Bauer D."/>
            <person name="Andreopoulos W."/>
            <person name="Pangilinan J."/>
            <person name="LaButti K."/>
            <person name="Riley R."/>
            <person name="Lipzen A."/>
            <person name="Clum A."/>
            <person name="Drula E."/>
            <person name="Henrissat B."/>
            <person name="Kohler A."/>
            <person name="Grigoriev I.V."/>
            <person name="Martin F.M."/>
            <person name="Hacquard S."/>
        </authorList>
    </citation>
    <scope>NUCLEOTIDE SEQUENCE</scope>
    <source>
        <strain evidence="10">MPI-CAGE-AT-0016</strain>
    </source>
</reference>
<dbReference type="InterPro" id="IPR001138">
    <property type="entry name" value="Zn2Cys6_DnaBD"/>
</dbReference>
<dbReference type="CDD" id="cd00067">
    <property type="entry name" value="GAL4"/>
    <property type="match status" value="1"/>
</dbReference>
<feature type="compositionally biased region" description="Low complexity" evidence="8">
    <location>
        <begin position="129"/>
        <end position="141"/>
    </location>
</feature>
<dbReference type="Gene3D" id="4.10.240.10">
    <property type="entry name" value="Zn(2)-C6 fungal-type DNA-binding domain"/>
    <property type="match status" value="1"/>
</dbReference>
<dbReference type="Gene3D" id="1.20.5.170">
    <property type="match status" value="1"/>
</dbReference>
<feature type="domain" description="Zn(2)-C6 fungal-type" evidence="9">
    <location>
        <begin position="18"/>
        <end position="47"/>
    </location>
</feature>
<dbReference type="OrthoDB" id="2943660at2759"/>
<evidence type="ECO:0000256" key="8">
    <source>
        <dbReference type="SAM" id="MobiDB-lite"/>
    </source>
</evidence>